<dbReference type="PANTHER" id="PTHR28047">
    <property type="entry name" value="PROTEIN DCG1"/>
    <property type="match status" value="1"/>
</dbReference>
<accession>A0ABX2TJ12</accession>
<dbReference type="Gene3D" id="3.40.50.12500">
    <property type="match status" value="1"/>
</dbReference>
<dbReference type="Proteomes" id="UP000584642">
    <property type="component" value="Unassembled WGS sequence"/>
</dbReference>
<sequence>MTSILLINPNSSEATTAMMVAMAEATAGPPVKVVGVTAPSGPGMLVNPADLDASVAAVVALGLRHGPDFNGVIVGAFGDPGVTWLRDRLLVPVTGLGEASMREAVAGGRRFGVATTTPYLVDRIDAAAVRLGLGGLYVGTRLTEDDPLALAGDPPRLERALGRAVFQLLSVDGAEAVIIGGGPLSQAAAALSGRFGVPVIAPVAAATRAVLHRIRSSARDR</sequence>
<dbReference type="InterPro" id="IPR052186">
    <property type="entry name" value="Hydantoin_racemase-like"/>
</dbReference>
<comment type="caution">
    <text evidence="2">The sequence shown here is derived from an EMBL/GenBank/DDBJ whole genome shotgun (WGS) entry which is preliminary data.</text>
</comment>
<dbReference type="PANTHER" id="PTHR28047:SF5">
    <property type="entry name" value="PROTEIN DCG1"/>
    <property type="match status" value="1"/>
</dbReference>
<organism evidence="2 3">
    <name type="scientific">Azospirillum oleiclasticum</name>
    <dbReference type="NCBI Taxonomy" id="2735135"/>
    <lineage>
        <taxon>Bacteria</taxon>
        <taxon>Pseudomonadati</taxon>
        <taxon>Pseudomonadota</taxon>
        <taxon>Alphaproteobacteria</taxon>
        <taxon>Rhodospirillales</taxon>
        <taxon>Azospirillaceae</taxon>
        <taxon>Azospirillum</taxon>
    </lineage>
</organism>
<proteinExistence type="inferred from homology"/>
<dbReference type="Pfam" id="PF01177">
    <property type="entry name" value="Asp_Glu_race"/>
    <property type="match status" value="1"/>
</dbReference>
<protein>
    <submittedName>
        <fullName evidence="2">Aspartate/glutamate racemase family protein</fullName>
    </submittedName>
</protein>
<comment type="similarity">
    <text evidence="1">Belongs to the HyuE racemase family.</text>
</comment>
<name>A0ABX2TJ12_9PROT</name>
<evidence type="ECO:0000313" key="2">
    <source>
        <dbReference type="EMBL" id="NYZ22640.1"/>
    </source>
</evidence>
<reference evidence="2 3" key="1">
    <citation type="submission" date="2020-05" db="EMBL/GenBank/DDBJ databases">
        <title>Azospirillum oleiclasticum sp. nov, a nitrogen-fixing and heavy crude oil-emulsifying bacterium isolated from the crude oil of Yumen Oilfield.</title>
        <authorList>
            <person name="Wu D."/>
            <person name="Cai M."/>
            <person name="Zhang X."/>
        </authorList>
    </citation>
    <scope>NUCLEOTIDE SEQUENCE [LARGE SCALE GENOMIC DNA]</scope>
    <source>
        <strain evidence="2 3">ROY-1-1-2</strain>
    </source>
</reference>
<evidence type="ECO:0000256" key="1">
    <source>
        <dbReference type="ARBA" id="ARBA00038414"/>
    </source>
</evidence>
<dbReference type="InterPro" id="IPR015942">
    <property type="entry name" value="Asp/Glu/hydantoin_racemase"/>
</dbReference>
<evidence type="ECO:0000313" key="3">
    <source>
        <dbReference type="Proteomes" id="UP000584642"/>
    </source>
</evidence>
<dbReference type="EMBL" id="JABFDB010000020">
    <property type="protein sequence ID" value="NYZ22640.1"/>
    <property type="molecule type" value="Genomic_DNA"/>
</dbReference>
<dbReference type="InterPro" id="IPR053714">
    <property type="entry name" value="Iso_Racemase_Enz_sf"/>
</dbReference>
<dbReference type="RefSeq" id="WP_180284421.1">
    <property type="nucleotide sequence ID" value="NZ_JABFDB010000020.1"/>
</dbReference>
<keyword evidence="3" id="KW-1185">Reference proteome</keyword>
<gene>
    <name evidence="2" type="ORF">HND93_23260</name>
</gene>